<reference evidence="1" key="1">
    <citation type="submission" date="2015-10" db="EMBL/GenBank/DDBJ databases">
        <title>EvidentialGene: Evidence-directed Construction of Complete mRNA Transcriptomes without Genomes.</title>
        <authorList>
            <person name="Gilbert D.G."/>
        </authorList>
    </citation>
    <scope>NUCLEOTIDE SEQUENCE</scope>
</reference>
<protein>
    <submittedName>
        <fullName evidence="1">Uncharacterized protein</fullName>
    </submittedName>
</protein>
<proteinExistence type="predicted"/>
<sequence>MINMHFLDAVSMVTKLVPCYAISRFLNGFLLCSLRVLLKLLSMPLPTICTGETRSLHNVVRL</sequence>
<accession>A0A0P5XN20</accession>
<evidence type="ECO:0000313" key="1">
    <source>
        <dbReference type="EMBL" id="JAN88074.1"/>
    </source>
</evidence>
<organism evidence="1">
    <name type="scientific">Daphnia magna</name>
    <dbReference type="NCBI Taxonomy" id="35525"/>
    <lineage>
        <taxon>Eukaryota</taxon>
        <taxon>Metazoa</taxon>
        <taxon>Ecdysozoa</taxon>
        <taxon>Arthropoda</taxon>
        <taxon>Crustacea</taxon>
        <taxon>Branchiopoda</taxon>
        <taxon>Diplostraca</taxon>
        <taxon>Cladocera</taxon>
        <taxon>Anomopoda</taxon>
        <taxon>Daphniidae</taxon>
        <taxon>Daphnia</taxon>
    </lineage>
</organism>
<dbReference type="AlphaFoldDB" id="A0A0P5XN20"/>
<dbReference type="EMBL" id="GDIQ01006663">
    <property type="protein sequence ID" value="JAN88074.1"/>
    <property type="molecule type" value="Transcribed_RNA"/>
</dbReference>
<name>A0A0P5XN20_9CRUS</name>